<dbReference type="InterPro" id="IPR003660">
    <property type="entry name" value="HAMP_dom"/>
</dbReference>
<reference evidence="25 26" key="1">
    <citation type="submission" date="2012-06" db="EMBL/GenBank/DDBJ databases">
        <title>Finished chromosome of genome of Microcoleus sp. PCC 7113.</title>
        <authorList>
            <consortium name="US DOE Joint Genome Institute"/>
            <person name="Gugger M."/>
            <person name="Coursin T."/>
            <person name="Rippka R."/>
            <person name="Tandeau De Marsac N."/>
            <person name="Huntemann M."/>
            <person name="Wei C.-L."/>
            <person name="Han J."/>
            <person name="Detter J.C."/>
            <person name="Han C."/>
            <person name="Tapia R."/>
            <person name="Chen A."/>
            <person name="Kyrpides N."/>
            <person name="Mavromatis K."/>
            <person name="Markowitz V."/>
            <person name="Szeto E."/>
            <person name="Ivanova N."/>
            <person name="Pagani I."/>
            <person name="Pati A."/>
            <person name="Goodwin L."/>
            <person name="Nordberg H.P."/>
            <person name="Cantor M.N."/>
            <person name="Hua S.X."/>
            <person name="Woyke T."/>
            <person name="Kerfeld C.A."/>
        </authorList>
    </citation>
    <scope>NUCLEOTIDE SEQUENCE [LARGE SCALE GENOMIC DNA]</scope>
    <source>
        <strain evidence="25 26">PCC 7113</strain>
    </source>
</reference>
<keyword evidence="6 16" id="KW-0597">Phosphoprotein</keyword>
<dbReference type="InterPro" id="IPR003594">
    <property type="entry name" value="HATPase_dom"/>
</dbReference>
<evidence type="ECO:0000259" key="23">
    <source>
        <dbReference type="PROSITE" id="PS50125"/>
    </source>
</evidence>
<dbReference type="InterPro" id="IPR036890">
    <property type="entry name" value="HATPase_C_sf"/>
</dbReference>
<dbReference type="CDD" id="cd16922">
    <property type="entry name" value="HATPase_EvgS-ArcB-TorS-like"/>
    <property type="match status" value="1"/>
</dbReference>
<keyword evidence="26" id="KW-1185">Reference proteome</keyword>
<dbReference type="Pfam" id="PF00512">
    <property type="entry name" value="HisKA"/>
    <property type="match status" value="1"/>
</dbReference>
<dbReference type="CDD" id="cd07302">
    <property type="entry name" value="CHD"/>
    <property type="match status" value="1"/>
</dbReference>
<dbReference type="Proteomes" id="UP000010471">
    <property type="component" value="Chromosome"/>
</dbReference>
<evidence type="ECO:0000256" key="13">
    <source>
        <dbReference type="ARBA" id="ARBA00023012"/>
    </source>
</evidence>
<dbReference type="CDD" id="cd12913">
    <property type="entry name" value="PDC1_MCP_like"/>
    <property type="match status" value="1"/>
</dbReference>
<dbReference type="eggNOG" id="COG0745">
    <property type="taxonomic scope" value="Bacteria"/>
</dbReference>
<evidence type="ECO:0000256" key="6">
    <source>
        <dbReference type="ARBA" id="ARBA00022553"/>
    </source>
</evidence>
<feature type="domain" description="HAMP" evidence="24">
    <location>
        <begin position="376"/>
        <end position="428"/>
    </location>
</feature>
<dbReference type="CDD" id="cd00082">
    <property type="entry name" value="HisKA"/>
    <property type="match status" value="1"/>
</dbReference>
<evidence type="ECO:0000256" key="4">
    <source>
        <dbReference type="ARBA" id="ARBA00012438"/>
    </source>
</evidence>
<dbReference type="PROSITE" id="PS50112">
    <property type="entry name" value="PAS"/>
    <property type="match status" value="1"/>
</dbReference>
<comment type="catalytic activity">
    <reaction evidence="1">
        <text>ATP + protein L-histidine = ADP + protein N-phospho-L-histidine.</text>
        <dbReference type="EC" id="2.7.13.3"/>
    </reaction>
</comment>
<dbReference type="SUPFAM" id="SSF103190">
    <property type="entry name" value="Sensory domain-like"/>
    <property type="match status" value="1"/>
</dbReference>
<dbReference type="InterPro" id="IPR001610">
    <property type="entry name" value="PAC"/>
</dbReference>
<dbReference type="GO" id="GO:0009190">
    <property type="term" value="P:cyclic nucleotide biosynthetic process"/>
    <property type="evidence" value="ECO:0007669"/>
    <property type="project" value="InterPro"/>
</dbReference>
<keyword evidence="14 18" id="KW-0472">Membrane</keyword>
<evidence type="ECO:0000259" key="20">
    <source>
        <dbReference type="PROSITE" id="PS50110"/>
    </source>
</evidence>
<feature type="domain" description="PAC" evidence="22">
    <location>
        <begin position="526"/>
        <end position="578"/>
    </location>
</feature>
<evidence type="ECO:0000259" key="19">
    <source>
        <dbReference type="PROSITE" id="PS50109"/>
    </source>
</evidence>
<dbReference type="EC" id="2.7.13.3" evidence="4"/>
<dbReference type="InterPro" id="IPR000700">
    <property type="entry name" value="PAS-assoc_C"/>
</dbReference>
<evidence type="ECO:0000259" key="24">
    <source>
        <dbReference type="PROSITE" id="PS50885"/>
    </source>
</evidence>
<evidence type="ECO:0000256" key="3">
    <source>
        <dbReference type="ARBA" id="ARBA00006402"/>
    </source>
</evidence>
<dbReference type="InterPro" id="IPR029151">
    <property type="entry name" value="Sensor-like_sf"/>
</dbReference>
<evidence type="ECO:0000256" key="1">
    <source>
        <dbReference type="ARBA" id="ARBA00000085"/>
    </source>
</evidence>
<comment type="similarity">
    <text evidence="3">In the N-terminal section; belongs to the phytochrome family.</text>
</comment>
<dbReference type="SUPFAM" id="SSF158472">
    <property type="entry name" value="HAMP domain-like"/>
    <property type="match status" value="1"/>
</dbReference>
<dbReference type="PANTHER" id="PTHR43047:SF72">
    <property type="entry name" value="OSMOSENSING HISTIDINE PROTEIN KINASE SLN1"/>
    <property type="match status" value="1"/>
</dbReference>
<dbReference type="Gene3D" id="1.10.287.130">
    <property type="match status" value="1"/>
</dbReference>
<comment type="subcellular location">
    <subcellularLocation>
        <location evidence="2">Cell membrane</location>
        <topology evidence="2">Multi-pass membrane protein</topology>
    </subcellularLocation>
</comment>
<keyword evidence="12 18" id="KW-1133">Transmembrane helix</keyword>
<keyword evidence="17" id="KW-0175">Coiled coil</keyword>
<dbReference type="SMART" id="SM00044">
    <property type="entry name" value="CYCc"/>
    <property type="match status" value="1"/>
</dbReference>
<dbReference type="SMART" id="SM00387">
    <property type="entry name" value="HATPase_c"/>
    <property type="match status" value="1"/>
</dbReference>
<keyword evidence="10" id="KW-0418">Kinase</keyword>
<dbReference type="Pfam" id="PF00672">
    <property type="entry name" value="HAMP"/>
    <property type="match status" value="1"/>
</dbReference>
<dbReference type="SUPFAM" id="SSF55073">
    <property type="entry name" value="Nucleotide cyclase"/>
    <property type="match status" value="1"/>
</dbReference>
<dbReference type="Gene3D" id="3.30.565.10">
    <property type="entry name" value="Histidine kinase-like ATPase, C-terminal domain"/>
    <property type="match status" value="1"/>
</dbReference>
<gene>
    <name evidence="25" type="ORF">Mic7113_0228</name>
</gene>
<keyword evidence="5" id="KW-1003">Cell membrane</keyword>
<dbReference type="InterPro" id="IPR001789">
    <property type="entry name" value="Sig_transdc_resp-reg_receiver"/>
</dbReference>
<dbReference type="Gene3D" id="3.40.50.2300">
    <property type="match status" value="1"/>
</dbReference>
<dbReference type="GO" id="GO:0005886">
    <property type="term" value="C:plasma membrane"/>
    <property type="evidence" value="ECO:0007669"/>
    <property type="project" value="UniProtKB-SubCell"/>
</dbReference>
<evidence type="ECO:0000256" key="7">
    <source>
        <dbReference type="ARBA" id="ARBA00022679"/>
    </source>
</evidence>
<evidence type="ECO:0000256" key="5">
    <source>
        <dbReference type="ARBA" id="ARBA00022475"/>
    </source>
</evidence>
<accession>K9W8N1</accession>
<evidence type="ECO:0000259" key="22">
    <source>
        <dbReference type="PROSITE" id="PS50113"/>
    </source>
</evidence>
<dbReference type="PROSITE" id="PS50885">
    <property type="entry name" value="HAMP"/>
    <property type="match status" value="1"/>
</dbReference>
<dbReference type="PROSITE" id="PS50110">
    <property type="entry name" value="RESPONSE_REGULATORY"/>
    <property type="match status" value="1"/>
</dbReference>
<dbReference type="SMART" id="SM00086">
    <property type="entry name" value="PAC"/>
    <property type="match status" value="1"/>
</dbReference>
<dbReference type="SUPFAM" id="SSF55785">
    <property type="entry name" value="PYP-like sensor domain (PAS domain)"/>
    <property type="match status" value="1"/>
</dbReference>
<dbReference type="Pfam" id="PF02743">
    <property type="entry name" value="dCache_1"/>
    <property type="match status" value="1"/>
</dbReference>
<dbReference type="PROSITE" id="PS50109">
    <property type="entry name" value="HIS_KIN"/>
    <property type="match status" value="1"/>
</dbReference>
<dbReference type="InterPro" id="IPR004358">
    <property type="entry name" value="Sig_transdc_His_kin-like_C"/>
</dbReference>
<dbReference type="KEGG" id="mic:Mic7113_0228"/>
<sequence length="1286" mass="143172">MHPPMSRQSLSRLFAKVSGKVPLRTVLIVPFVLQIVGAVGLVGYLSFMNGQKAVNDLATQLRSEISNRIDQHLDTYFATPHQINQINSDAIELGLLNLNNFKTTGRYFWKQMQVFQVGYISYGNTKGEFIGVERIENGKLLINELSQSNPGKLYIYATDNQGNRTELRQIKDWNPHTEAWYTDAIKAGKPLWSQIYQWEDQPDIISLSASYPVYDKTKKIVGVLSIDHLLSQISHFLANLKVSQSGKTFILERNGLLVGSSTSERPFRVVDGKAQRLKALDSKDALIRLTTQYLKDHFGNLSKINKSQQLNFQIAGQRQFIQVTPWRDQLGLNWLIVVVVPEVDFMGQINANTDTTIALCLAALVIAIIFCILTARWVTRPILRLNAAAKNLAQGKWEQLIEIERSDELGELAKSFSTMSGQLKQLFTTLEANNAEMKDLNEALHESENRLAQFLDAVPVGVTVHDATGKICYANTTAQSILGRGIISEESPAQLAEVYQIYLADTDQLCPLERLPALRALNGESLTIDDLVIHREEKIVPVEASATPIFDEKGAIAYAIVAFTDITKRKQSEAERIHFTEELELKNQALQHLDELKDEFLANTSHELRTPLNGMIGIAESMLDGATGELSELQQKNLLLIAQSGRRLAALVNDILDFSKLKHKTIELQLKPIGMREIVEVVLNLSQPLIKNKNLQLINAIPPNLTPAEADENRLQQILYNLVGNAIKFTDTGIVEISANLQVGEEKIEMGNTGIHSLRRPQIQITVSDTGIGIPEDKLDRIFESFEQADGSTAREYGGTGLGLAVTKKLVELHGGSIHVESTVGVGSRFTFTLTAALGQSSELNNLSYSSCLLPAISKLNQEESIQPLQITQEDQGQQFQIMIVDDEPVNLQVLINHLSLQNYAITQASNGIDALAMIEQGFKPDIVLLDVMMPRMTGYEVCQKLREKFPAYELPVVMLTAKNQVTDLVEGFSVGANDYLSKPISKNELLARIKTHLILSNLAVAYGRFVPHQFLHLLNKESIIDVQLGDHIQKKMSILFSDIRSFTTLSESMKPEDTFKFINAYLSRMESVIVENQGFIDKYIGDGIMALFSGSADDAVKAGITMLHRLTEYNQHRANSGYIPVRIGIGINTGSLMLGTVGGKNRMDGTVISDAVNIASRLETLTKYYGVSLLISHHTLANLQHPTNYRIRFIEQVKVKGKSQAVAVFEVFDGDEPEIQKGKLATKMTFEQAVWLYNLGLKNEAAQLLKGVLNVNPRDRVAQIYLERCQSRVSYEGDEHSTPLG</sequence>
<dbReference type="SUPFAM" id="SSF55874">
    <property type="entry name" value="ATPase domain of HSP90 chaperone/DNA topoisomerase II/histidine kinase"/>
    <property type="match status" value="1"/>
</dbReference>
<feature type="coiled-coil region" evidence="17">
    <location>
        <begin position="423"/>
        <end position="457"/>
    </location>
</feature>
<dbReference type="eggNOG" id="COG2114">
    <property type="taxonomic scope" value="Bacteria"/>
</dbReference>
<dbReference type="eggNOG" id="COG5002">
    <property type="taxonomic scope" value="Bacteria"/>
</dbReference>
<dbReference type="Pfam" id="PF02518">
    <property type="entry name" value="HATPase_c"/>
    <property type="match status" value="1"/>
</dbReference>
<dbReference type="CDD" id="cd00130">
    <property type="entry name" value="PAS"/>
    <property type="match status" value="1"/>
</dbReference>
<feature type="domain" description="Histidine kinase" evidence="19">
    <location>
        <begin position="603"/>
        <end position="838"/>
    </location>
</feature>
<evidence type="ECO:0000256" key="12">
    <source>
        <dbReference type="ARBA" id="ARBA00022989"/>
    </source>
</evidence>
<evidence type="ECO:0000256" key="17">
    <source>
        <dbReference type="SAM" id="Coils"/>
    </source>
</evidence>
<keyword evidence="8 18" id="KW-0812">Transmembrane</keyword>
<dbReference type="SUPFAM" id="SSF52172">
    <property type="entry name" value="CheY-like"/>
    <property type="match status" value="1"/>
</dbReference>
<protein>
    <recommendedName>
        <fullName evidence="15">Circadian input-output histidine kinase CikA</fullName>
        <ecNumber evidence="4">2.7.13.3</ecNumber>
    </recommendedName>
</protein>
<evidence type="ECO:0000256" key="14">
    <source>
        <dbReference type="ARBA" id="ARBA00023136"/>
    </source>
</evidence>
<dbReference type="PROSITE" id="PS50125">
    <property type="entry name" value="GUANYLATE_CYCLASE_2"/>
    <property type="match status" value="1"/>
</dbReference>
<dbReference type="InterPro" id="IPR003661">
    <property type="entry name" value="HisK_dim/P_dom"/>
</dbReference>
<evidence type="ECO:0000313" key="26">
    <source>
        <dbReference type="Proteomes" id="UP000010471"/>
    </source>
</evidence>
<proteinExistence type="inferred from homology"/>
<dbReference type="GO" id="GO:0009927">
    <property type="term" value="F:histidine phosphotransfer kinase activity"/>
    <property type="evidence" value="ECO:0007669"/>
    <property type="project" value="TreeGrafter"/>
</dbReference>
<dbReference type="Pfam" id="PF00072">
    <property type="entry name" value="Response_reg"/>
    <property type="match status" value="1"/>
</dbReference>
<dbReference type="STRING" id="1173027.Mic7113_0228"/>
<dbReference type="InterPro" id="IPR036097">
    <property type="entry name" value="HisK_dim/P_sf"/>
</dbReference>
<feature type="domain" description="PAS" evidence="21">
    <location>
        <begin position="447"/>
        <end position="483"/>
    </location>
</feature>
<dbReference type="PATRIC" id="fig|1173027.3.peg.249"/>
<evidence type="ECO:0000313" key="25">
    <source>
        <dbReference type="EMBL" id="AFZ16161.1"/>
    </source>
</evidence>
<dbReference type="FunFam" id="3.30.565.10:FF:000010">
    <property type="entry name" value="Sensor histidine kinase RcsC"/>
    <property type="match status" value="1"/>
</dbReference>
<evidence type="ECO:0000259" key="21">
    <source>
        <dbReference type="PROSITE" id="PS50112"/>
    </source>
</evidence>
<dbReference type="Pfam" id="PF08448">
    <property type="entry name" value="PAS_4"/>
    <property type="match status" value="1"/>
</dbReference>
<keyword evidence="13" id="KW-0902">Two-component regulatory system</keyword>
<dbReference type="InterPro" id="IPR005467">
    <property type="entry name" value="His_kinase_dom"/>
</dbReference>
<dbReference type="Gene3D" id="6.10.340.10">
    <property type="match status" value="1"/>
</dbReference>
<evidence type="ECO:0000256" key="15">
    <source>
        <dbReference type="ARBA" id="ARBA00074306"/>
    </source>
</evidence>
<dbReference type="InterPro" id="IPR001054">
    <property type="entry name" value="A/G_cyclase"/>
</dbReference>
<dbReference type="InterPro" id="IPR029787">
    <property type="entry name" value="Nucleotide_cyclase"/>
</dbReference>
<dbReference type="Gene3D" id="3.30.70.1230">
    <property type="entry name" value="Nucleotide cyclase"/>
    <property type="match status" value="1"/>
</dbReference>
<dbReference type="GO" id="GO:0004016">
    <property type="term" value="F:adenylate cyclase activity"/>
    <property type="evidence" value="ECO:0007669"/>
    <property type="project" value="UniProtKB-ARBA"/>
</dbReference>
<dbReference type="GO" id="GO:0005524">
    <property type="term" value="F:ATP binding"/>
    <property type="evidence" value="ECO:0007669"/>
    <property type="project" value="UniProtKB-KW"/>
</dbReference>
<evidence type="ECO:0000256" key="11">
    <source>
        <dbReference type="ARBA" id="ARBA00022840"/>
    </source>
</evidence>
<evidence type="ECO:0000256" key="18">
    <source>
        <dbReference type="SAM" id="Phobius"/>
    </source>
</evidence>
<evidence type="ECO:0000256" key="10">
    <source>
        <dbReference type="ARBA" id="ARBA00022777"/>
    </source>
</evidence>
<feature type="modified residue" description="4-aspartylphosphate" evidence="16">
    <location>
        <position position="931"/>
    </location>
</feature>
<dbReference type="SUPFAM" id="SSF47384">
    <property type="entry name" value="Homodimeric domain of signal transducing histidine kinase"/>
    <property type="match status" value="1"/>
</dbReference>
<dbReference type="PROSITE" id="PS50113">
    <property type="entry name" value="PAC"/>
    <property type="match status" value="1"/>
</dbReference>
<dbReference type="SMART" id="SM00091">
    <property type="entry name" value="PAS"/>
    <property type="match status" value="1"/>
</dbReference>
<evidence type="ECO:0000256" key="8">
    <source>
        <dbReference type="ARBA" id="ARBA00022692"/>
    </source>
</evidence>
<dbReference type="SMART" id="SM00304">
    <property type="entry name" value="HAMP"/>
    <property type="match status" value="1"/>
</dbReference>
<dbReference type="NCBIfam" id="TIGR00229">
    <property type="entry name" value="sensory_box"/>
    <property type="match status" value="1"/>
</dbReference>
<dbReference type="PRINTS" id="PR00344">
    <property type="entry name" value="BCTRLSENSOR"/>
</dbReference>
<dbReference type="InterPro" id="IPR011006">
    <property type="entry name" value="CheY-like_superfamily"/>
</dbReference>
<dbReference type="InterPro" id="IPR000014">
    <property type="entry name" value="PAS"/>
</dbReference>
<dbReference type="InterPro" id="IPR033479">
    <property type="entry name" value="dCache_1"/>
</dbReference>
<dbReference type="Pfam" id="PF00211">
    <property type="entry name" value="Guanylate_cyc"/>
    <property type="match status" value="1"/>
</dbReference>
<dbReference type="SMART" id="SM00388">
    <property type="entry name" value="HisKA"/>
    <property type="match status" value="1"/>
</dbReference>
<evidence type="ECO:0000256" key="9">
    <source>
        <dbReference type="ARBA" id="ARBA00022741"/>
    </source>
</evidence>
<feature type="transmembrane region" description="Helical" evidence="18">
    <location>
        <begin position="21"/>
        <end position="47"/>
    </location>
</feature>
<dbReference type="PANTHER" id="PTHR43047">
    <property type="entry name" value="TWO-COMPONENT HISTIDINE PROTEIN KINASE"/>
    <property type="match status" value="1"/>
</dbReference>
<keyword evidence="7" id="KW-0808">Transferase</keyword>
<evidence type="ECO:0000256" key="2">
    <source>
        <dbReference type="ARBA" id="ARBA00004651"/>
    </source>
</evidence>
<feature type="domain" description="Guanylate cyclase" evidence="23">
    <location>
        <begin position="1038"/>
        <end position="1164"/>
    </location>
</feature>
<keyword evidence="11" id="KW-0067">ATP-binding</keyword>
<dbReference type="SMART" id="SM00448">
    <property type="entry name" value="REC"/>
    <property type="match status" value="1"/>
</dbReference>
<feature type="transmembrane region" description="Helical" evidence="18">
    <location>
        <begin position="356"/>
        <end position="375"/>
    </location>
</feature>
<dbReference type="Gene3D" id="3.30.450.20">
    <property type="entry name" value="PAS domain"/>
    <property type="match status" value="2"/>
</dbReference>
<dbReference type="InterPro" id="IPR035965">
    <property type="entry name" value="PAS-like_dom_sf"/>
</dbReference>
<feature type="domain" description="Response regulatory" evidence="20">
    <location>
        <begin position="881"/>
        <end position="998"/>
    </location>
</feature>
<name>K9W8N1_9CYAN</name>
<evidence type="ECO:0000256" key="16">
    <source>
        <dbReference type="PROSITE-ProRule" id="PRU00169"/>
    </source>
</evidence>
<organism evidence="25 26">
    <name type="scientific">Allocoleopsis franciscana PCC 7113</name>
    <dbReference type="NCBI Taxonomy" id="1173027"/>
    <lineage>
        <taxon>Bacteria</taxon>
        <taxon>Bacillati</taxon>
        <taxon>Cyanobacteriota</taxon>
        <taxon>Cyanophyceae</taxon>
        <taxon>Coleofasciculales</taxon>
        <taxon>Coleofasciculaceae</taxon>
        <taxon>Allocoleopsis</taxon>
        <taxon>Allocoleopsis franciscana</taxon>
    </lineage>
</organism>
<dbReference type="EMBL" id="CP003630">
    <property type="protein sequence ID" value="AFZ16161.1"/>
    <property type="molecule type" value="Genomic_DNA"/>
</dbReference>
<dbReference type="GO" id="GO:0000155">
    <property type="term" value="F:phosphorelay sensor kinase activity"/>
    <property type="evidence" value="ECO:0007669"/>
    <property type="project" value="InterPro"/>
</dbReference>
<dbReference type="HOGENOM" id="CLU_000445_114_10_3"/>
<keyword evidence="9" id="KW-0547">Nucleotide-binding</keyword>
<dbReference type="CDD" id="cd06225">
    <property type="entry name" value="HAMP"/>
    <property type="match status" value="1"/>
</dbReference>
<dbReference type="InterPro" id="IPR013656">
    <property type="entry name" value="PAS_4"/>
</dbReference>